<protein>
    <submittedName>
        <fullName evidence="1">Uncharacterized protein</fullName>
    </submittedName>
</protein>
<evidence type="ECO:0000313" key="1">
    <source>
        <dbReference type="EMBL" id="KAK4125833.1"/>
    </source>
</evidence>
<evidence type="ECO:0000313" key="2">
    <source>
        <dbReference type="Proteomes" id="UP001302602"/>
    </source>
</evidence>
<dbReference type="GeneID" id="87829145"/>
<comment type="caution">
    <text evidence="1">The sequence shown here is derived from an EMBL/GenBank/DDBJ whole genome shotgun (WGS) entry which is preliminary data.</text>
</comment>
<proteinExistence type="predicted"/>
<name>A0AAN6U3K6_9PEZI</name>
<dbReference type="Proteomes" id="UP001302602">
    <property type="component" value="Unassembled WGS sequence"/>
</dbReference>
<keyword evidence="2" id="KW-1185">Reference proteome</keyword>
<reference evidence="1" key="2">
    <citation type="submission" date="2023-05" db="EMBL/GenBank/DDBJ databases">
        <authorList>
            <consortium name="Lawrence Berkeley National Laboratory"/>
            <person name="Steindorff A."/>
            <person name="Hensen N."/>
            <person name="Bonometti L."/>
            <person name="Westerberg I."/>
            <person name="Brannstrom I.O."/>
            <person name="Guillou S."/>
            <person name="Cros-Aarteil S."/>
            <person name="Calhoun S."/>
            <person name="Haridas S."/>
            <person name="Kuo A."/>
            <person name="Mondo S."/>
            <person name="Pangilinan J."/>
            <person name="Riley R."/>
            <person name="Labutti K."/>
            <person name="Andreopoulos B."/>
            <person name="Lipzen A."/>
            <person name="Chen C."/>
            <person name="Yanf M."/>
            <person name="Daum C."/>
            <person name="Ng V."/>
            <person name="Clum A."/>
            <person name="Ohm R."/>
            <person name="Martin F."/>
            <person name="Silar P."/>
            <person name="Natvig D."/>
            <person name="Lalanne C."/>
            <person name="Gautier V."/>
            <person name="Ament-Velasquez S.L."/>
            <person name="Kruys A."/>
            <person name="Hutchinson M.I."/>
            <person name="Powell A.J."/>
            <person name="Barry K."/>
            <person name="Miller A.N."/>
            <person name="Grigoriev I.V."/>
            <person name="Debuchy R."/>
            <person name="Gladieux P."/>
            <person name="Thoren M.H."/>
            <person name="Johannesson H."/>
        </authorList>
    </citation>
    <scope>NUCLEOTIDE SEQUENCE</scope>
    <source>
        <strain evidence="1">CBS 731.68</strain>
    </source>
</reference>
<organism evidence="1 2">
    <name type="scientific">Parathielavia appendiculata</name>
    <dbReference type="NCBI Taxonomy" id="2587402"/>
    <lineage>
        <taxon>Eukaryota</taxon>
        <taxon>Fungi</taxon>
        <taxon>Dikarya</taxon>
        <taxon>Ascomycota</taxon>
        <taxon>Pezizomycotina</taxon>
        <taxon>Sordariomycetes</taxon>
        <taxon>Sordariomycetidae</taxon>
        <taxon>Sordariales</taxon>
        <taxon>Chaetomiaceae</taxon>
        <taxon>Parathielavia</taxon>
    </lineage>
</organism>
<gene>
    <name evidence="1" type="ORF">N657DRAFT_642586</name>
</gene>
<reference evidence="1" key="1">
    <citation type="journal article" date="2023" name="Mol. Phylogenet. Evol.">
        <title>Genome-scale phylogeny and comparative genomics of the fungal order Sordariales.</title>
        <authorList>
            <person name="Hensen N."/>
            <person name="Bonometti L."/>
            <person name="Westerberg I."/>
            <person name="Brannstrom I.O."/>
            <person name="Guillou S."/>
            <person name="Cros-Aarteil S."/>
            <person name="Calhoun S."/>
            <person name="Haridas S."/>
            <person name="Kuo A."/>
            <person name="Mondo S."/>
            <person name="Pangilinan J."/>
            <person name="Riley R."/>
            <person name="LaButti K."/>
            <person name="Andreopoulos B."/>
            <person name="Lipzen A."/>
            <person name="Chen C."/>
            <person name="Yan M."/>
            <person name="Daum C."/>
            <person name="Ng V."/>
            <person name="Clum A."/>
            <person name="Steindorff A."/>
            <person name="Ohm R.A."/>
            <person name="Martin F."/>
            <person name="Silar P."/>
            <person name="Natvig D.O."/>
            <person name="Lalanne C."/>
            <person name="Gautier V."/>
            <person name="Ament-Velasquez S.L."/>
            <person name="Kruys A."/>
            <person name="Hutchinson M.I."/>
            <person name="Powell A.J."/>
            <person name="Barry K."/>
            <person name="Miller A.N."/>
            <person name="Grigoriev I.V."/>
            <person name="Debuchy R."/>
            <person name="Gladieux P."/>
            <person name="Hiltunen Thoren M."/>
            <person name="Johannesson H."/>
        </authorList>
    </citation>
    <scope>NUCLEOTIDE SEQUENCE</scope>
    <source>
        <strain evidence="1">CBS 731.68</strain>
    </source>
</reference>
<dbReference type="AlphaFoldDB" id="A0AAN6U3K6"/>
<dbReference type="RefSeq" id="XP_062649604.1">
    <property type="nucleotide sequence ID" value="XM_062792376.1"/>
</dbReference>
<accession>A0AAN6U3K6</accession>
<dbReference type="EMBL" id="MU853225">
    <property type="protein sequence ID" value="KAK4125833.1"/>
    <property type="molecule type" value="Genomic_DNA"/>
</dbReference>
<sequence>MIDKFKHPSTNSFAERWLLTISASGDFRQFFEGPSCRHILQFAATIRRVNPHAQHASEVPHWWRGDNYPVFQQAGSLTVRPNDELFRQTGHLVPLVLSSCKEEDAVCELDGVVLGSQPVRVGFWFWKPKASHGGWNWAVEIWRVAQENTLAAGHGKYVCVR</sequence>